<dbReference type="HOGENOM" id="CLU_2342222_0_0_7"/>
<organism evidence="1 2">
    <name type="scientific">Pseudodesulfovibrio mercurii</name>
    <dbReference type="NCBI Taxonomy" id="641491"/>
    <lineage>
        <taxon>Bacteria</taxon>
        <taxon>Pseudomonadati</taxon>
        <taxon>Thermodesulfobacteriota</taxon>
        <taxon>Desulfovibrionia</taxon>
        <taxon>Desulfovibrionales</taxon>
        <taxon>Desulfovibrionaceae</taxon>
    </lineage>
</organism>
<dbReference type="OrthoDB" id="5460395at2"/>
<evidence type="ECO:0000313" key="1">
    <source>
        <dbReference type="EMBL" id="EGB16004.1"/>
    </source>
</evidence>
<evidence type="ECO:0000313" key="2">
    <source>
        <dbReference type="Proteomes" id="UP000007845"/>
    </source>
</evidence>
<protein>
    <submittedName>
        <fullName evidence="1">Uncharacterized protein</fullName>
    </submittedName>
</protein>
<dbReference type="STRING" id="641491.DND132_2801"/>
<dbReference type="AlphaFoldDB" id="F0JJA5"/>
<reference evidence="1 2" key="1">
    <citation type="journal article" date="2011" name="J. Bacteriol.">
        <title>Genome sequence of the mercury-methylating strain Desulfovibrio desulfuricans ND132.</title>
        <authorList>
            <person name="Brown S.D."/>
            <person name="Gilmour C.C."/>
            <person name="Kucken A.M."/>
            <person name="Wall J.D."/>
            <person name="Elias D.A."/>
            <person name="Brandt C.C."/>
            <person name="Podar M."/>
            <person name="Chertkov O."/>
            <person name="Held B."/>
            <person name="Bruce D.C."/>
            <person name="Detter J.C."/>
            <person name="Tapia R."/>
            <person name="Han C.S."/>
            <person name="Goodwin L.A."/>
            <person name="Cheng J.F."/>
            <person name="Pitluck S."/>
            <person name="Woyke T."/>
            <person name="Mikhailova N."/>
            <person name="Ivanova N.N."/>
            <person name="Han J."/>
            <person name="Lucas S."/>
            <person name="Lapidus A.L."/>
            <person name="Land M.L."/>
            <person name="Hauser L.J."/>
            <person name="Palumbo A.V."/>
        </authorList>
    </citation>
    <scope>NUCLEOTIDE SEQUENCE [LARGE SCALE GENOMIC DNA]</scope>
    <source>
        <strain evidence="1 2">ND132</strain>
    </source>
</reference>
<gene>
    <name evidence="1" type="ORF">DND132_2801</name>
</gene>
<dbReference type="KEGG" id="ddn:DND132_2801"/>
<name>F0JJA5_9BACT</name>
<proteinExistence type="predicted"/>
<dbReference type="Proteomes" id="UP000007845">
    <property type="component" value="Chromosome"/>
</dbReference>
<dbReference type="EMBL" id="CP003220">
    <property type="protein sequence ID" value="EGB16004.1"/>
    <property type="molecule type" value="Genomic_DNA"/>
</dbReference>
<dbReference type="eggNOG" id="ENOG50318AM">
    <property type="taxonomic scope" value="Bacteria"/>
</dbReference>
<accession>F0JJA5</accession>
<sequence>MPAYSIETLNGLLEELLDLPARTSPAADVNAALRVADRLESDGYVFSLKDLCPRSMDSLWRASFRLGDREFSAEDARSAPAICAAAVAALRERPGKS</sequence>
<keyword evidence="2" id="KW-1185">Reference proteome</keyword>
<dbReference type="RefSeq" id="WP_014323430.1">
    <property type="nucleotide sequence ID" value="NC_016803.1"/>
</dbReference>